<name>A0ABN8I9S9_9NEOP</name>
<keyword evidence="3" id="KW-0349">Heme</keyword>
<evidence type="ECO:0000313" key="9">
    <source>
        <dbReference type="EMBL" id="CAH2049597.1"/>
    </source>
</evidence>
<keyword evidence="6" id="KW-0408">Iron</keyword>
<accession>A0ABN8I9S9</accession>
<dbReference type="InterPro" id="IPR050196">
    <property type="entry name" value="Cytochrome_P450_Monoox"/>
</dbReference>
<evidence type="ECO:0000313" key="10">
    <source>
        <dbReference type="Proteomes" id="UP000837857"/>
    </source>
</evidence>
<evidence type="ECO:0000256" key="5">
    <source>
        <dbReference type="ARBA" id="ARBA00023002"/>
    </source>
</evidence>
<keyword evidence="8" id="KW-0472">Membrane</keyword>
<keyword evidence="7" id="KW-0503">Monooxygenase</keyword>
<organism evidence="9 10">
    <name type="scientific">Iphiclides podalirius</name>
    <name type="common">scarce swallowtail</name>
    <dbReference type="NCBI Taxonomy" id="110791"/>
    <lineage>
        <taxon>Eukaryota</taxon>
        <taxon>Metazoa</taxon>
        <taxon>Ecdysozoa</taxon>
        <taxon>Arthropoda</taxon>
        <taxon>Hexapoda</taxon>
        <taxon>Insecta</taxon>
        <taxon>Pterygota</taxon>
        <taxon>Neoptera</taxon>
        <taxon>Endopterygota</taxon>
        <taxon>Lepidoptera</taxon>
        <taxon>Glossata</taxon>
        <taxon>Ditrysia</taxon>
        <taxon>Papilionoidea</taxon>
        <taxon>Papilionidae</taxon>
        <taxon>Papilioninae</taxon>
        <taxon>Iphiclides</taxon>
    </lineage>
</organism>
<keyword evidence="5" id="KW-0560">Oxidoreductase</keyword>
<dbReference type="SUPFAM" id="SSF48264">
    <property type="entry name" value="Cytochrome P450"/>
    <property type="match status" value="1"/>
</dbReference>
<evidence type="ECO:0000256" key="3">
    <source>
        <dbReference type="ARBA" id="ARBA00022617"/>
    </source>
</evidence>
<evidence type="ECO:0000256" key="2">
    <source>
        <dbReference type="ARBA" id="ARBA00010617"/>
    </source>
</evidence>
<dbReference type="InterPro" id="IPR002401">
    <property type="entry name" value="Cyt_P450_E_grp-I"/>
</dbReference>
<dbReference type="PRINTS" id="PR00385">
    <property type="entry name" value="P450"/>
</dbReference>
<gene>
    <name evidence="9" type="ORF">IPOD504_LOCUS6949</name>
</gene>
<evidence type="ECO:0000256" key="6">
    <source>
        <dbReference type="ARBA" id="ARBA00023004"/>
    </source>
</evidence>
<keyword evidence="8" id="KW-1133">Transmembrane helix</keyword>
<keyword evidence="10" id="KW-1185">Reference proteome</keyword>
<evidence type="ECO:0008006" key="11">
    <source>
        <dbReference type="Google" id="ProtNLM"/>
    </source>
</evidence>
<dbReference type="CDD" id="cd20628">
    <property type="entry name" value="CYP4"/>
    <property type="match status" value="1"/>
</dbReference>
<feature type="transmembrane region" description="Helical" evidence="8">
    <location>
        <begin position="87"/>
        <end position="105"/>
    </location>
</feature>
<dbReference type="Proteomes" id="UP000837857">
    <property type="component" value="Chromosome 19"/>
</dbReference>
<dbReference type="PANTHER" id="PTHR24291:SF105">
    <property type="entry name" value="CYTOCHROME P450 4P1-RELATED"/>
    <property type="match status" value="1"/>
</dbReference>
<evidence type="ECO:0000256" key="8">
    <source>
        <dbReference type="SAM" id="Phobius"/>
    </source>
</evidence>
<keyword evidence="8" id="KW-0812">Transmembrane</keyword>
<keyword evidence="4" id="KW-0479">Metal-binding</keyword>
<comment type="similarity">
    <text evidence="2">Belongs to the cytochrome P450 family.</text>
</comment>
<proteinExistence type="inferred from homology"/>
<dbReference type="InterPro" id="IPR036396">
    <property type="entry name" value="Cyt_P450_sf"/>
</dbReference>
<protein>
    <recommendedName>
        <fullName evidence="11">Cytochrome P450</fullName>
    </recommendedName>
</protein>
<evidence type="ECO:0000256" key="1">
    <source>
        <dbReference type="ARBA" id="ARBA00001971"/>
    </source>
</evidence>
<evidence type="ECO:0000256" key="7">
    <source>
        <dbReference type="ARBA" id="ARBA00023033"/>
    </source>
</evidence>
<dbReference type="Pfam" id="PF00067">
    <property type="entry name" value="p450"/>
    <property type="match status" value="1"/>
</dbReference>
<dbReference type="EMBL" id="OW152831">
    <property type="protein sequence ID" value="CAH2049597.1"/>
    <property type="molecule type" value="Genomic_DNA"/>
</dbReference>
<comment type="cofactor">
    <cofactor evidence="1">
        <name>heme</name>
        <dbReference type="ChEBI" id="CHEBI:30413"/>
    </cofactor>
</comment>
<feature type="non-terminal residue" evidence="9">
    <location>
        <position position="568"/>
    </location>
</feature>
<sequence>MAASQCSQQNTFKHFLALVLNGGSCILGDQVYHLSPTSLNFNSLLWRPRGQGMLSPKSGSGFTPGSWVLFPDGTRNLFVCLLKDRKMIWQVGLALLVLFLVWKYIIDSDPLDQLPGPTRLPYIGSVLTFFGVKYNDLFPLMQSFPKKYGYRYMIKVFGRRILHVYNVEDVEIVLSHTKNISKSKPYTFLQPWLGTGLLLSTGGKWHRRRKILTPTFHFSILRNFSKIFEEKSRDLVKRLKEMPTEQYLDVLAVISEFTLYTICETAMGTRLDTDKSKAAVEYKESIKIIGNQVIIRLTRFWLHMDFVFYRTSLGGQFVKCLEVVRSFADNVIKERRKQVANPGRGFDDKLDSKKRQALLDLLLEAESKGEIDVDGIREEVNTFMFEGHDTTAMALAFGLMLLADHEEIQEKIHEECKGIFGESDRTPSWADLAEMKYLDATIKEILRLYPSVPFIGRVVTEDFMLGDLEVRKGAELLVHIYELHRRPDLFPDPDEFRPERFLGGVAFLYLTSCLYVGQRFAMQEMKCALSEICRHFRLFPKSRGARPALKADIILRPVDPMYVKFVPR</sequence>
<dbReference type="Gene3D" id="1.10.630.10">
    <property type="entry name" value="Cytochrome P450"/>
    <property type="match status" value="1"/>
</dbReference>
<reference evidence="9" key="1">
    <citation type="submission" date="2022-03" db="EMBL/GenBank/DDBJ databases">
        <authorList>
            <person name="Martin H S."/>
        </authorList>
    </citation>
    <scope>NUCLEOTIDE SEQUENCE</scope>
</reference>
<evidence type="ECO:0000256" key="4">
    <source>
        <dbReference type="ARBA" id="ARBA00022723"/>
    </source>
</evidence>
<dbReference type="InterPro" id="IPR001128">
    <property type="entry name" value="Cyt_P450"/>
</dbReference>
<dbReference type="PRINTS" id="PR00463">
    <property type="entry name" value="EP450I"/>
</dbReference>
<dbReference type="PANTHER" id="PTHR24291">
    <property type="entry name" value="CYTOCHROME P450 FAMILY 4"/>
    <property type="match status" value="1"/>
</dbReference>